<dbReference type="InterPro" id="IPR013745">
    <property type="entry name" value="Bit61/PRR5"/>
</dbReference>
<keyword evidence="3" id="KW-1185">Reference proteome</keyword>
<name>A0A9W8APH7_9FUNG</name>
<feature type="region of interest" description="Disordered" evidence="1">
    <location>
        <begin position="302"/>
        <end position="336"/>
    </location>
</feature>
<dbReference type="GO" id="GO:0038203">
    <property type="term" value="P:TORC2 signaling"/>
    <property type="evidence" value="ECO:0007669"/>
    <property type="project" value="TreeGrafter"/>
</dbReference>
<feature type="compositionally biased region" description="Low complexity" evidence="1">
    <location>
        <begin position="25"/>
        <end position="35"/>
    </location>
</feature>
<feature type="region of interest" description="Disordered" evidence="1">
    <location>
        <begin position="193"/>
        <end position="212"/>
    </location>
</feature>
<evidence type="ECO:0000256" key="1">
    <source>
        <dbReference type="SAM" id="MobiDB-lite"/>
    </source>
</evidence>
<dbReference type="GO" id="GO:0031932">
    <property type="term" value="C:TORC2 complex"/>
    <property type="evidence" value="ECO:0007669"/>
    <property type="project" value="TreeGrafter"/>
</dbReference>
<sequence length="576" mass="60572">MEVKYPPPGRSRQKTPTSPNRIIKVTTPTATATGPVSGGPGGVNKPSKFKSAIGSHPLSSSVSMPVSLSGGGGHSHAPSTNSAYHPHPRPLQHLLTSPSLIRPPSSPFGRSFSNHPSSHSGGTQVPVYSPLSPSFGQGHAMSASVTSQPTSKFMVSGASTTVSTILTSHPNLIQAGGLPSPLSHSVNAYGVGSTGSGSSGAMAPSGSNKHLATKGSALMSPRVGPTSHSTSAGTNGTVEGPGPSVTPALSQPRLRLASKNANHLASPKLTAKTSSHGTGGLLASPSLAATSSSTVGGHYSSYLTTPTTTTPNGTSSIPQTPSSATAPSASAHTTSGNFPNAFSAHYGHNSPALHKSLTALDAKTMTREISSTLTDMANQDDPWSVVCANTLPLFNGDEPNKSIEELGHHIRSCMHSFKSPALFIHEIRQLLTMGTLVLYGKLQTIPDDRFLSKLAEIWLVLSRIVLPRVEAIFLPLRTETLAPNFNFYQPYDLRRDLLLCLRDTTLLPCTPRIEAALSLQNQPYPSSSVKPVTFLPRVFQMFAAVSLLRTDDKAQTALEHTWAQVRHCVVRLQDTE</sequence>
<accession>A0A9W8APH7</accession>
<dbReference type="PANTHER" id="PTHR32428:SF2">
    <property type="entry name" value="TARGET OF RAPAMYCIN COMPLEX 2 SUBUNIT BIT61-RELATED"/>
    <property type="match status" value="1"/>
</dbReference>
<feature type="region of interest" description="Disordered" evidence="1">
    <location>
        <begin position="1"/>
        <end position="143"/>
    </location>
</feature>
<reference evidence="2" key="1">
    <citation type="submission" date="2022-07" db="EMBL/GenBank/DDBJ databases">
        <title>Phylogenomic reconstructions and comparative analyses of Kickxellomycotina fungi.</title>
        <authorList>
            <person name="Reynolds N.K."/>
            <person name="Stajich J.E."/>
            <person name="Barry K."/>
            <person name="Grigoriev I.V."/>
            <person name="Crous P."/>
            <person name="Smith M.E."/>
        </authorList>
    </citation>
    <scope>NUCLEOTIDE SEQUENCE</scope>
    <source>
        <strain evidence="2">RSA 1196</strain>
    </source>
</reference>
<dbReference type="EMBL" id="JANBPY010001327">
    <property type="protein sequence ID" value="KAJ1960505.1"/>
    <property type="molecule type" value="Genomic_DNA"/>
</dbReference>
<gene>
    <name evidence="2" type="ORF">IWQ62_004209</name>
</gene>
<evidence type="ECO:0000313" key="2">
    <source>
        <dbReference type="EMBL" id="KAJ1960505.1"/>
    </source>
</evidence>
<comment type="caution">
    <text evidence="2">The sequence shown here is derived from an EMBL/GenBank/DDBJ whole genome shotgun (WGS) entry which is preliminary data.</text>
</comment>
<dbReference type="Proteomes" id="UP001150925">
    <property type="component" value="Unassembled WGS sequence"/>
</dbReference>
<dbReference type="AlphaFoldDB" id="A0A9W8APH7"/>
<protein>
    <submittedName>
        <fullName evidence="2">Uncharacterized protein</fullName>
    </submittedName>
</protein>
<feature type="compositionally biased region" description="Polar residues" evidence="1">
    <location>
        <begin position="226"/>
        <end position="237"/>
    </location>
</feature>
<evidence type="ECO:0000313" key="3">
    <source>
        <dbReference type="Proteomes" id="UP001150925"/>
    </source>
</evidence>
<feature type="compositionally biased region" description="Polar residues" evidence="1">
    <location>
        <begin position="114"/>
        <end position="123"/>
    </location>
</feature>
<feature type="region of interest" description="Disordered" evidence="1">
    <location>
        <begin position="217"/>
        <end position="249"/>
    </location>
</feature>
<feature type="compositionally biased region" description="Low complexity" evidence="1">
    <location>
        <begin position="304"/>
        <end position="335"/>
    </location>
</feature>
<organism evidence="2 3">
    <name type="scientific">Dispira parvispora</name>
    <dbReference type="NCBI Taxonomy" id="1520584"/>
    <lineage>
        <taxon>Eukaryota</taxon>
        <taxon>Fungi</taxon>
        <taxon>Fungi incertae sedis</taxon>
        <taxon>Zoopagomycota</taxon>
        <taxon>Kickxellomycotina</taxon>
        <taxon>Dimargaritomycetes</taxon>
        <taxon>Dimargaritales</taxon>
        <taxon>Dimargaritaceae</taxon>
        <taxon>Dispira</taxon>
    </lineage>
</organism>
<dbReference type="OrthoDB" id="2290221at2759"/>
<proteinExistence type="predicted"/>
<dbReference type="Pfam" id="PF08539">
    <property type="entry name" value="HbrB"/>
    <property type="match status" value="1"/>
</dbReference>
<feature type="compositionally biased region" description="Low complexity" evidence="1">
    <location>
        <begin position="54"/>
        <end position="68"/>
    </location>
</feature>
<dbReference type="PANTHER" id="PTHR32428">
    <property type="entry name" value="TARGET OF RAPAMYCIN COMPLEX 2 SUBUNIT BIT61-RELATED"/>
    <property type="match status" value="1"/>
</dbReference>